<dbReference type="InterPro" id="IPR001406">
    <property type="entry name" value="PsdUridine_synth_TruA"/>
</dbReference>
<dbReference type="InterPro" id="IPR020095">
    <property type="entry name" value="PsdUridine_synth_TruA_C"/>
</dbReference>
<feature type="domain" description="Pseudouridine synthase I TruA alpha/beta" evidence="8">
    <location>
        <begin position="37"/>
        <end position="132"/>
    </location>
</feature>
<reference evidence="9 10" key="2">
    <citation type="submission" date="2009-01" db="EMBL/GenBank/DDBJ databases">
        <title>Draft genome sequence of Bacteroides cellulosilyticus (DSM 14838).</title>
        <authorList>
            <person name="Sudarsanam P."/>
            <person name="Ley R."/>
            <person name="Guruge J."/>
            <person name="Turnbaugh P.J."/>
            <person name="Mahowald M."/>
            <person name="Liep D."/>
            <person name="Gordon J."/>
        </authorList>
    </citation>
    <scope>NUCLEOTIDE SEQUENCE [LARGE SCALE GENOMIC DNA]</scope>
    <source>
        <strain evidence="9 10">DSM 14838</strain>
    </source>
</reference>
<dbReference type="PANTHER" id="PTHR11142:SF0">
    <property type="entry name" value="TRNA PSEUDOURIDINE SYNTHASE-LIKE 1"/>
    <property type="match status" value="1"/>
</dbReference>
<dbReference type="InterPro" id="IPR020094">
    <property type="entry name" value="TruA/RsuA/RluB/E/F_N"/>
</dbReference>
<dbReference type="PIRSF" id="PIRSF001430">
    <property type="entry name" value="tRNA_psdUrid_synth"/>
    <property type="match status" value="1"/>
</dbReference>
<name>E2NG33_9BACE</name>
<dbReference type="AlphaFoldDB" id="E2NG33"/>
<dbReference type="SUPFAM" id="SSF55120">
    <property type="entry name" value="Pseudouridine synthase"/>
    <property type="match status" value="1"/>
</dbReference>
<dbReference type="NCBIfam" id="TIGR00071">
    <property type="entry name" value="hisT_truA"/>
    <property type="match status" value="1"/>
</dbReference>
<comment type="subunit">
    <text evidence="4">Homodimer.</text>
</comment>
<dbReference type="FunFam" id="3.30.70.580:FF:000001">
    <property type="entry name" value="tRNA pseudouridine synthase A"/>
    <property type="match status" value="1"/>
</dbReference>
<dbReference type="CDD" id="cd02570">
    <property type="entry name" value="PseudoU_synth_EcTruA"/>
    <property type="match status" value="1"/>
</dbReference>
<sequence length="279" mass="32378">MEARFVDVFFHFFWGLRYLCARKMKQKSMQRYFIYLAYDGTAYHGWQIQPNGDSVQECLMRALATLMRREVEVIGAGRTDAGVHASLMVAHFDSDEPLDTAFFTDKLNRLLPPDISVYRLRAVKPDAHARFDATARMYKYYVTTAKSPFNRQYRCRLFQTPDFERMNEAARSLFDYTDFTSFSKLHTDVKTNNCRIMHAAWTQIDDVTWVFTIQADRFLRNMVRAVVGTLLEVGRGKLTVDGFRRVIEQKDRCKAGTSVPGNALFLVDVTYPEELFISS</sequence>
<reference evidence="9 10" key="1">
    <citation type="submission" date="2008-12" db="EMBL/GenBank/DDBJ databases">
        <authorList>
            <person name="Fulton L."/>
            <person name="Clifton S."/>
            <person name="Fulton B."/>
            <person name="Xu J."/>
            <person name="Minx P."/>
            <person name="Pepin K.H."/>
            <person name="Johnson M."/>
            <person name="Bhonagiri V."/>
            <person name="Nash W.E."/>
            <person name="Mardis E.R."/>
            <person name="Wilson R.K."/>
        </authorList>
    </citation>
    <scope>NUCLEOTIDE SEQUENCE [LARGE SCALE GENOMIC DNA]</scope>
    <source>
        <strain evidence="9 10">DSM 14838</strain>
    </source>
</reference>
<accession>E2NG33</accession>
<dbReference type="Gene3D" id="3.30.70.660">
    <property type="entry name" value="Pseudouridine synthase I, catalytic domain, C-terminal subdomain"/>
    <property type="match status" value="1"/>
</dbReference>
<proteinExistence type="inferred from homology"/>
<evidence type="ECO:0000256" key="7">
    <source>
        <dbReference type="RuleBase" id="RU003792"/>
    </source>
</evidence>
<keyword evidence="2 4" id="KW-0819">tRNA processing</keyword>
<dbReference type="InterPro" id="IPR020103">
    <property type="entry name" value="PsdUridine_synth_cat_dom_sf"/>
</dbReference>
<dbReference type="GO" id="GO:0031119">
    <property type="term" value="P:tRNA pseudouridine synthesis"/>
    <property type="evidence" value="ECO:0007669"/>
    <property type="project" value="UniProtKB-UniRule"/>
</dbReference>
<dbReference type="EC" id="5.4.99.12" evidence="4"/>
<feature type="binding site" evidence="4 6">
    <location>
        <position position="138"/>
    </location>
    <ligand>
        <name>substrate</name>
    </ligand>
</feature>
<organism evidence="9 10">
    <name type="scientific">Bacteroides cellulosilyticus DSM 14838</name>
    <dbReference type="NCBI Taxonomy" id="537012"/>
    <lineage>
        <taxon>Bacteria</taxon>
        <taxon>Pseudomonadati</taxon>
        <taxon>Bacteroidota</taxon>
        <taxon>Bacteroidia</taxon>
        <taxon>Bacteroidales</taxon>
        <taxon>Bacteroidaceae</taxon>
        <taxon>Bacteroides</taxon>
    </lineage>
</organism>
<evidence type="ECO:0000256" key="2">
    <source>
        <dbReference type="ARBA" id="ARBA00022694"/>
    </source>
</evidence>
<gene>
    <name evidence="4 9" type="primary">truA</name>
    <name evidence="9" type="ORF">BACCELL_03255</name>
</gene>
<keyword evidence="3 4" id="KW-0413">Isomerase</keyword>
<evidence type="ECO:0000256" key="6">
    <source>
        <dbReference type="PIRSR" id="PIRSR001430-2"/>
    </source>
</evidence>
<comment type="function">
    <text evidence="4">Formation of pseudouridine at positions 38, 39 and 40 in the anticodon stem and loop of transfer RNAs.</text>
</comment>
<dbReference type="Pfam" id="PF01416">
    <property type="entry name" value="PseudoU_synth_1"/>
    <property type="match status" value="2"/>
</dbReference>
<evidence type="ECO:0000256" key="1">
    <source>
        <dbReference type="ARBA" id="ARBA00009375"/>
    </source>
</evidence>
<dbReference type="InterPro" id="IPR020097">
    <property type="entry name" value="PsdUridine_synth_TruA_a/b_dom"/>
</dbReference>
<feature type="active site" description="Nucleophile" evidence="4 5">
    <location>
        <position position="80"/>
    </location>
</feature>
<comment type="caution">
    <text evidence="9">The sequence shown here is derived from an EMBL/GenBank/DDBJ whole genome shotgun (WGS) entry which is preliminary data.</text>
</comment>
<dbReference type="EMBL" id="ACCH01000231">
    <property type="protein sequence ID" value="EEF89098.1"/>
    <property type="molecule type" value="Genomic_DNA"/>
</dbReference>
<evidence type="ECO:0000313" key="10">
    <source>
        <dbReference type="Proteomes" id="UP000003711"/>
    </source>
</evidence>
<protein>
    <recommendedName>
        <fullName evidence="4">tRNA pseudouridine synthase A</fullName>
        <ecNumber evidence="4">5.4.99.12</ecNumber>
    </recommendedName>
    <alternativeName>
        <fullName evidence="4">tRNA pseudouridine(38-40) synthase</fullName>
    </alternativeName>
    <alternativeName>
        <fullName evidence="4">tRNA pseudouridylate synthase I</fullName>
    </alternativeName>
    <alternativeName>
        <fullName evidence="4">tRNA-uridine isomerase I</fullName>
    </alternativeName>
</protein>
<comment type="catalytic activity">
    <reaction evidence="4 7">
        <text>uridine(38/39/40) in tRNA = pseudouridine(38/39/40) in tRNA</text>
        <dbReference type="Rhea" id="RHEA:22376"/>
        <dbReference type="Rhea" id="RHEA-COMP:10085"/>
        <dbReference type="Rhea" id="RHEA-COMP:10087"/>
        <dbReference type="ChEBI" id="CHEBI:65314"/>
        <dbReference type="ChEBI" id="CHEBI:65315"/>
        <dbReference type="EC" id="5.4.99.12"/>
    </reaction>
</comment>
<dbReference type="GO" id="GO:0003723">
    <property type="term" value="F:RNA binding"/>
    <property type="evidence" value="ECO:0007669"/>
    <property type="project" value="InterPro"/>
</dbReference>
<dbReference type="Proteomes" id="UP000003711">
    <property type="component" value="Unassembled WGS sequence"/>
</dbReference>
<dbReference type="HOGENOM" id="CLU_014673_0_1_10"/>
<evidence type="ECO:0000313" key="9">
    <source>
        <dbReference type="EMBL" id="EEF89098.1"/>
    </source>
</evidence>
<evidence type="ECO:0000256" key="5">
    <source>
        <dbReference type="PIRSR" id="PIRSR001430-1"/>
    </source>
</evidence>
<dbReference type="Gene3D" id="3.30.70.580">
    <property type="entry name" value="Pseudouridine synthase I, catalytic domain, N-terminal subdomain"/>
    <property type="match status" value="1"/>
</dbReference>
<evidence type="ECO:0000256" key="3">
    <source>
        <dbReference type="ARBA" id="ARBA00023235"/>
    </source>
</evidence>
<dbReference type="PANTHER" id="PTHR11142">
    <property type="entry name" value="PSEUDOURIDYLATE SYNTHASE"/>
    <property type="match status" value="1"/>
</dbReference>
<evidence type="ECO:0000259" key="8">
    <source>
        <dbReference type="Pfam" id="PF01416"/>
    </source>
</evidence>
<dbReference type="GO" id="GO:0160147">
    <property type="term" value="F:tRNA pseudouridine(38-40) synthase activity"/>
    <property type="evidence" value="ECO:0007669"/>
    <property type="project" value="UniProtKB-EC"/>
</dbReference>
<dbReference type="HAMAP" id="MF_00171">
    <property type="entry name" value="TruA"/>
    <property type="match status" value="1"/>
</dbReference>
<feature type="domain" description="Pseudouridine synthase I TruA alpha/beta" evidence="8">
    <location>
        <begin position="176"/>
        <end position="272"/>
    </location>
</feature>
<comment type="similarity">
    <text evidence="1 4 7">Belongs to the tRNA pseudouridine synthase TruA family.</text>
</comment>
<comment type="caution">
    <text evidence="4">Lacks conserved residue(s) required for the propagation of feature annotation.</text>
</comment>
<evidence type="ECO:0000256" key="4">
    <source>
        <dbReference type="HAMAP-Rule" id="MF_00171"/>
    </source>
</evidence>